<evidence type="ECO:0000313" key="4">
    <source>
        <dbReference type="Proteomes" id="UP000317257"/>
    </source>
</evidence>
<dbReference type="InterPro" id="IPR029058">
    <property type="entry name" value="AB_hydrolase_fold"/>
</dbReference>
<dbReference type="EMBL" id="SBHS01000050">
    <property type="protein sequence ID" value="TWU71200.1"/>
    <property type="molecule type" value="Genomic_DNA"/>
</dbReference>
<name>A0A5C6FZY4_METRR</name>
<evidence type="ECO:0000256" key="1">
    <source>
        <dbReference type="ARBA" id="ARBA00006499"/>
    </source>
</evidence>
<dbReference type="Pfam" id="PF02230">
    <property type="entry name" value="Abhydrolase_2"/>
    <property type="match status" value="1"/>
</dbReference>
<dbReference type="GO" id="GO:0008474">
    <property type="term" value="F:palmitoyl-(protein) hydrolase activity"/>
    <property type="evidence" value="ECO:0007669"/>
    <property type="project" value="TreeGrafter"/>
</dbReference>
<sequence length="303" mass="33643">MSSSAYTQAPAHGHRHTHTAVFLHGRGSNAVEFASELFESEASAGMDSQQDGQRTLPALFPTVRWVFPTAPILRSRRFDTDMSQWFDMWSVEDPEEHSEIQHDGLGQSIQRLLGIIKTEEQLVPRSRIFLCGISQGFATVLSTLLAEGQGGFAGLIGLCSWIPFARNVEEGIAARDGLRGHVQQVMSLYSALQDLYYTAEGNGRVKAEPIPSQIQAIPVFLGHALDDTVVPVENARRLQKVLSELGLSVSWREYEHGGHWVNEPQGVDDIVCFLSYYMNNQSLAERGQDGPTFNKRFASLQLL</sequence>
<accession>A0A5C6FZY4</accession>
<protein>
    <recommendedName>
        <fullName evidence="2">Phospholipase/carboxylesterase/thioesterase domain-containing protein</fullName>
    </recommendedName>
</protein>
<evidence type="ECO:0000259" key="2">
    <source>
        <dbReference type="Pfam" id="PF02230"/>
    </source>
</evidence>
<comment type="similarity">
    <text evidence="1">Belongs to the AB hydrolase superfamily. AB hydrolase 2 family.</text>
</comment>
<proteinExistence type="inferred from homology"/>
<dbReference type="PANTHER" id="PTHR10655:SF63">
    <property type="entry name" value="PHOSPHOLIPASE_CARBOXYLESTERASE_THIOESTERASE DOMAIN-CONTAINING PROTEIN"/>
    <property type="match status" value="1"/>
</dbReference>
<dbReference type="Gene3D" id="3.40.50.1820">
    <property type="entry name" value="alpha/beta hydrolase"/>
    <property type="match status" value="1"/>
</dbReference>
<dbReference type="AlphaFoldDB" id="A0A5C6FZY4"/>
<dbReference type="PANTHER" id="PTHR10655">
    <property type="entry name" value="LYSOPHOSPHOLIPASE-RELATED"/>
    <property type="match status" value="1"/>
</dbReference>
<reference evidence="4" key="1">
    <citation type="submission" date="2018-12" db="EMBL/GenBank/DDBJ databases">
        <title>The complete genome of Metarhizium rileyi, a key fungal pathogen of Lepidoptera.</title>
        <authorList>
            <person name="Binneck E."/>
            <person name="Lastra C.C.L."/>
            <person name="Sosa-Gomez D.R."/>
        </authorList>
    </citation>
    <scope>NUCLEOTIDE SEQUENCE [LARGE SCALE GENOMIC DNA]</scope>
    <source>
        <strain evidence="4">Cep018-CH2</strain>
    </source>
</reference>
<organism evidence="3 4">
    <name type="scientific">Metarhizium rileyi (strain RCEF 4871)</name>
    <name type="common">Nomuraea rileyi</name>
    <dbReference type="NCBI Taxonomy" id="1649241"/>
    <lineage>
        <taxon>Eukaryota</taxon>
        <taxon>Fungi</taxon>
        <taxon>Dikarya</taxon>
        <taxon>Ascomycota</taxon>
        <taxon>Pezizomycotina</taxon>
        <taxon>Sordariomycetes</taxon>
        <taxon>Hypocreomycetidae</taxon>
        <taxon>Hypocreales</taxon>
        <taxon>Clavicipitaceae</taxon>
        <taxon>Metarhizium</taxon>
    </lineage>
</organism>
<gene>
    <name evidence="3" type="ORF">ED733_002399</name>
</gene>
<dbReference type="InterPro" id="IPR003140">
    <property type="entry name" value="PLipase/COase/thioEstase"/>
</dbReference>
<dbReference type="InterPro" id="IPR050565">
    <property type="entry name" value="LYPA1-2/EST-like"/>
</dbReference>
<evidence type="ECO:0000313" key="3">
    <source>
        <dbReference type="EMBL" id="TWU71200.1"/>
    </source>
</evidence>
<dbReference type="SUPFAM" id="SSF53474">
    <property type="entry name" value="alpha/beta-Hydrolases"/>
    <property type="match status" value="1"/>
</dbReference>
<dbReference type="GO" id="GO:0052689">
    <property type="term" value="F:carboxylic ester hydrolase activity"/>
    <property type="evidence" value="ECO:0007669"/>
    <property type="project" value="TreeGrafter"/>
</dbReference>
<comment type="caution">
    <text evidence="3">The sequence shown here is derived from an EMBL/GenBank/DDBJ whole genome shotgun (WGS) entry which is preliminary data.</text>
</comment>
<dbReference type="Proteomes" id="UP000317257">
    <property type="component" value="Unassembled WGS sequence"/>
</dbReference>
<feature type="domain" description="Phospholipase/carboxylesterase/thioesterase" evidence="2">
    <location>
        <begin position="13"/>
        <end position="171"/>
    </location>
</feature>
<dbReference type="GO" id="GO:0005737">
    <property type="term" value="C:cytoplasm"/>
    <property type="evidence" value="ECO:0007669"/>
    <property type="project" value="TreeGrafter"/>
</dbReference>